<evidence type="ECO:0000259" key="2">
    <source>
        <dbReference type="Pfam" id="PF00501"/>
    </source>
</evidence>
<dbReference type="InterPro" id="IPR042099">
    <property type="entry name" value="ANL_N_sf"/>
</dbReference>
<dbReference type="PANTHER" id="PTHR43767:SF1">
    <property type="entry name" value="NONRIBOSOMAL PEPTIDE SYNTHASE PES1 (EUROFUNG)-RELATED"/>
    <property type="match status" value="1"/>
</dbReference>
<dbReference type="PROSITE" id="PS00455">
    <property type="entry name" value="AMP_BINDING"/>
    <property type="match status" value="1"/>
</dbReference>
<accession>A0A1I2I044</accession>
<dbReference type="InterPro" id="IPR050237">
    <property type="entry name" value="ATP-dep_AMP-bd_enzyme"/>
</dbReference>
<dbReference type="EMBL" id="FOND01000012">
    <property type="protein sequence ID" value="SFF35689.1"/>
    <property type="molecule type" value="Genomic_DNA"/>
</dbReference>
<dbReference type="Gene3D" id="3.30.300.30">
    <property type="match status" value="1"/>
</dbReference>
<dbReference type="Pfam" id="PF13193">
    <property type="entry name" value="AMP-binding_C"/>
    <property type="match status" value="1"/>
</dbReference>
<dbReference type="GO" id="GO:0016878">
    <property type="term" value="F:acid-thiol ligase activity"/>
    <property type="evidence" value="ECO:0007669"/>
    <property type="project" value="UniProtKB-ARBA"/>
</dbReference>
<dbReference type="InterPro" id="IPR025110">
    <property type="entry name" value="AMP-bd_C"/>
</dbReference>
<feature type="region of interest" description="Disordered" evidence="1">
    <location>
        <begin position="508"/>
        <end position="530"/>
    </location>
</feature>
<evidence type="ECO:0000313" key="4">
    <source>
        <dbReference type="EMBL" id="SFF35689.1"/>
    </source>
</evidence>
<feature type="domain" description="AMP-dependent synthetase/ligase" evidence="2">
    <location>
        <begin position="8"/>
        <end position="369"/>
    </location>
</feature>
<dbReference type="STRING" id="1798228.SAMN05216574_11242"/>
<dbReference type="Proteomes" id="UP000198589">
    <property type="component" value="Unassembled WGS sequence"/>
</dbReference>
<evidence type="ECO:0000256" key="1">
    <source>
        <dbReference type="SAM" id="MobiDB-lite"/>
    </source>
</evidence>
<sequence length="530" mass="57069">MQIGQALTWTAERYPDRVGITGSRRLTYRAWDQRTNRIAHALLAAGARPGDRVATFLSNSEVMASTHLALQKLGLMSTPLNVRLGTAELAYCLDDAEPTVVVTDDLAGEVAEQALTAATCAPRVLHAGSRPLAGATDFEDLVAQQPDAPTGVRVTDDDPSVMLYTSGTTGRPKGVPRTQRNEFAASVAHVVQSQYATGEVTLGAMPMYHTMGLRSLLSVVIVGGTFVELPIFDVDRALELIEDEQVTSLYLVPTAFWALARTGRLPRAAATVRKIGYAGAPMTSTLTERLVDELNPEVFINHYGSSEVYTFSVEPNAARKPGSAGRPGVFSRLRVVDAEPGASHEPLPPGRSGEIVASLQSDEAFAGYWNRPDADERGLRDGWYHTGDLGQVDEDGDLWVVGRVDDMIISGGENVHPVEVEDVLARSADVAEVAVVGLPDEKWGQAVTAFIVPTSTSEDPEAVADRIRTWARDASGLSPYKRPKQVVVVTEIPKSPVGKILRRKLVAGDYEAASQPDPTHRTETKDGAAR</sequence>
<reference evidence="5" key="1">
    <citation type="submission" date="2016-10" db="EMBL/GenBank/DDBJ databases">
        <authorList>
            <person name="Varghese N."/>
            <person name="Submissions S."/>
        </authorList>
    </citation>
    <scope>NUCLEOTIDE SEQUENCE [LARGE SCALE GENOMIC DNA]</scope>
    <source>
        <strain evidence="5">DSM 46838</strain>
    </source>
</reference>
<evidence type="ECO:0000259" key="3">
    <source>
        <dbReference type="Pfam" id="PF13193"/>
    </source>
</evidence>
<gene>
    <name evidence="4" type="ORF">SAMN05216574_11242</name>
</gene>
<dbReference type="SUPFAM" id="SSF56801">
    <property type="entry name" value="Acetyl-CoA synthetase-like"/>
    <property type="match status" value="1"/>
</dbReference>
<name>A0A1I2I044_9ACTN</name>
<protein>
    <submittedName>
        <fullName evidence="4">2-furoate---CoA ligase</fullName>
    </submittedName>
</protein>
<evidence type="ECO:0000313" key="5">
    <source>
        <dbReference type="Proteomes" id="UP000198589"/>
    </source>
</evidence>
<dbReference type="InterPro" id="IPR020845">
    <property type="entry name" value="AMP-binding_CS"/>
</dbReference>
<dbReference type="PANTHER" id="PTHR43767">
    <property type="entry name" value="LONG-CHAIN-FATTY-ACID--COA LIGASE"/>
    <property type="match status" value="1"/>
</dbReference>
<dbReference type="RefSeq" id="WP_092200630.1">
    <property type="nucleotide sequence ID" value="NZ_FOND01000012.1"/>
</dbReference>
<feature type="domain" description="AMP-binding enzyme C-terminal" evidence="3">
    <location>
        <begin position="419"/>
        <end position="499"/>
    </location>
</feature>
<keyword evidence="4" id="KW-0436">Ligase</keyword>
<organism evidence="4 5">
    <name type="scientific">Blastococcus tunisiensis</name>
    <dbReference type="NCBI Taxonomy" id="1798228"/>
    <lineage>
        <taxon>Bacteria</taxon>
        <taxon>Bacillati</taxon>
        <taxon>Actinomycetota</taxon>
        <taxon>Actinomycetes</taxon>
        <taxon>Geodermatophilales</taxon>
        <taxon>Geodermatophilaceae</taxon>
        <taxon>Blastococcus</taxon>
    </lineage>
</organism>
<dbReference type="Gene3D" id="3.40.50.12780">
    <property type="entry name" value="N-terminal domain of ligase-like"/>
    <property type="match status" value="1"/>
</dbReference>
<keyword evidence="5" id="KW-1185">Reference proteome</keyword>
<dbReference type="InterPro" id="IPR045851">
    <property type="entry name" value="AMP-bd_C_sf"/>
</dbReference>
<dbReference type="AlphaFoldDB" id="A0A1I2I044"/>
<proteinExistence type="predicted"/>
<dbReference type="InterPro" id="IPR000873">
    <property type="entry name" value="AMP-dep_synth/lig_dom"/>
</dbReference>
<dbReference type="Pfam" id="PF00501">
    <property type="entry name" value="AMP-binding"/>
    <property type="match status" value="1"/>
</dbReference>
<feature type="compositionally biased region" description="Basic and acidic residues" evidence="1">
    <location>
        <begin position="518"/>
        <end position="530"/>
    </location>
</feature>
<dbReference type="OrthoDB" id="3172305at2"/>